<proteinExistence type="predicted"/>
<evidence type="ECO:0000313" key="2">
    <source>
        <dbReference type="Proteomes" id="UP000091926"/>
    </source>
</evidence>
<dbReference type="RefSeq" id="WP_066655146.1">
    <property type="nucleotide sequence ID" value="NZ_CBCSCL010000017.1"/>
</dbReference>
<dbReference type="KEGG" id="bfz:BAU07_06515"/>
<reference evidence="1 2" key="1">
    <citation type="submission" date="2016-06" db="EMBL/GenBank/DDBJ databases">
        <title>Complete genome sequences of Bordetella bronchialis and Bordetella flabilis.</title>
        <authorList>
            <person name="LiPuma J.J."/>
            <person name="Spilker T."/>
        </authorList>
    </citation>
    <scope>NUCLEOTIDE SEQUENCE [LARGE SCALE GENOMIC DNA]</scope>
    <source>
        <strain evidence="1 2">AU10664</strain>
    </source>
</reference>
<dbReference type="AlphaFoldDB" id="A0A193G9Z4"/>
<sequence length="161" mass="17098">MAKYAIAAAAGLALALAAVFGVKWYGHTQYAAGHAQAQLEAQAAAAELAEKYRAQEQAWAQQMEAERAQDAIDRQKAAADLAGQRLVADSLRGQLAAGARRAAAEARAAGRDVATAQAPWLVLEECRREYDALAADAESINDDFRAVQGWGRVTQGSDDAR</sequence>
<accession>A0A193G9Z4</accession>
<organism evidence="1 2">
    <name type="scientific">Bordetella flabilis</name>
    <dbReference type="NCBI Taxonomy" id="463014"/>
    <lineage>
        <taxon>Bacteria</taxon>
        <taxon>Pseudomonadati</taxon>
        <taxon>Pseudomonadota</taxon>
        <taxon>Betaproteobacteria</taxon>
        <taxon>Burkholderiales</taxon>
        <taxon>Alcaligenaceae</taxon>
        <taxon>Bordetella</taxon>
    </lineage>
</organism>
<dbReference type="EMBL" id="CP016172">
    <property type="protein sequence ID" value="ANN76812.1"/>
    <property type="molecule type" value="Genomic_DNA"/>
</dbReference>
<keyword evidence="2" id="KW-1185">Reference proteome</keyword>
<name>A0A193G9Z4_9BORD</name>
<protein>
    <submittedName>
        <fullName evidence="1">Uncharacterized protein</fullName>
    </submittedName>
</protein>
<dbReference type="Proteomes" id="UP000091926">
    <property type="component" value="Chromosome"/>
</dbReference>
<dbReference type="STRING" id="463014.BAU07_06515"/>
<evidence type="ECO:0000313" key="1">
    <source>
        <dbReference type="EMBL" id="ANN76812.1"/>
    </source>
</evidence>
<gene>
    <name evidence="1" type="ORF">BAU07_06515</name>
</gene>